<feature type="transmembrane region" description="Helical" evidence="11">
    <location>
        <begin position="20"/>
        <end position="39"/>
    </location>
</feature>
<comment type="caution">
    <text evidence="13">The sequence shown here is derived from an EMBL/GenBank/DDBJ whole genome shotgun (WGS) entry which is preliminary data.</text>
</comment>
<feature type="domain" description="G-protein coupled receptors family 1 profile" evidence="12">
    <location>
        <begin position="30"/>
        <end position="252"/>
    </location>
</feature>
<evidence type="ECO:0000256" key="10">
    <source>
        <dbReference type="ARBA" id="ARBA00023224"/>
    </source>
</evidence>
<comment type="similarity">
    <text evidence="2">Belongs to the G-protein coupled receptor 1 family.</text>
</comment>
<proteinExistence type="inferred from homology"/>
<dbReference type="Gene3D" id="1.20.1070.10">
    <property type="entry name" value="Rhodopsin 7-helix transmembrane proteins"/>
    <property type="match status" value="2"/>
</dbReference>
<evidence type="ECO:0000256" key="7">
    <source>
        <dbReference type="ARBA" id="ARBA00023040"/>
    </source>
</evidence>
<evidence type="ECO:0000256" key="3">
    <source>
        <dbReference type="ARBA" id="ARBA00022475"/>
    </source>
</evidence>
<feature type="transmembrane region" description="Helical" evidence="11">
    <location>
        <begin position="446"/>
        <end position="471"/>
    </location>
</feature>
<comment type="subcellular location">
    <subcellularLocation>
        <location evidence="1">Cell membrane</location>
        <topology evidence="1">Multi-pass membrane protein</topology>
    </subcellularLocation>
</comment>
<keyword evidence="7" id="KW-0297">G-protein coupled receptor</keyword>
<dbReference type="AlphaFoldDB" id="A0A6B0S9A7"/>
<evidence type="ECO:0000256" key="5">
    <source>
        <dbReference type="ARBA" id="ARBA00022692"/>
    </source>
</evidence>
<evidence type="ECO:0000313" key="14">
    <source>
        <dbReference type="Proteomes" id="UP000322234"/>
    </source>
</evidence>
<sequence length="484" mass="54210">MSFEKDVHVTASQAALKTMYLLQMGVGSLANVLLFFYHISPILFGHKKRPTDTILTHIAVANLLVLLSSGIPHIMAAFISRKPLSPLGCKCVYYLQKVAHSTTLCSTCILSTYQSFTLTPGREGRSLLRGKAPRLTGSFCCTCWIFSILMYIYVPVKITASPNRHNYTDAQADWFCSSSSPSAGIVILWSSSDAVFIGLMVWSSGSMVLLLHRHRQRVQYIHTPTGHHRRPPETRAAHTTLRLLVTFVVFYVDTLDDLSMFFHKDALRTTSEAALQITYLIQMVIGSLVNVILFFHSISPVLIGQSQRPTDMIHTHMAVANLLVLLSPGVPHTMAAFIPRNPLSSLGCKFVYYLRRVAHSTTLCSTCILSTYQSFTLTPRRAEWVMLRGRAPKVIGPSCCTCWMLSFLMYIRVPLKLTGPQNMHSYTDTKGTWFCSSSPTEIGMSYLWSISDAMFIGLMVWSSGSMVLLLLRHRQRPSLIFVYG</sequence>
<evidence type="ECO:0000256" key="2">
    <source>
        <dbReference type="ARBA" id="ARBA00010663"/>
    </source>
</evidence>
<dbReference type="GO" id="GO:0019236">
    <property type="term" value="P:response to pheromone"/>
    <property type="evidence" value="ECO:0007669"/>
    <property type="project" value="UniProtKB-KW"/>
</dbReference>
<dbReference type="PROSITE" id="PS50262">
    <property type="entry name" value="G_PROTEIN_RECEP_F1_2"/>
    <property type="match status" value="1"/>
</dbReference>
<evidence type="ECO:0000256" key="1">
    <source>
        <dbReference type="ARBA" id="ARBA00004651"/>
    </source>
</evidence>
<keyword evidence="9" id="KW-0675">Receptor</keyword>
<dbReference type="SUPFAM" id="SSF81321">
    <property type="entry name" value="Family A G protein-coupled receptor-like"/>
    <property type="match status" value="2"/>
</dbReference>
<evidence type="ECO:0000256" key="8">
    <source>
        <dbReference type="ARBA" id="ARBA00023136"/>
    </source>
</evidence>
<protein>
    <recommendedName>
        <fullName evidence="12">G-protein coupled receptors family 1 profile domain-containing protein</fullName>
    </recommendedName>
</protein>
<keyword evidence="14" id="KW-1185">Reference proteome</keyword>
<reference evidence="13" key="1">
    <citation type="submission" date="2019-10" db="EMBL/GenBank/DDBJ databases">
        <title>The sequence and de novo assembly of the wild yak genome.</title>
        <authorList>
            <person name="Liu Y."/>
        </authorList>
    </citation>
    <scope>NUCLEOTIDE SEQUENCE [LARGE SCALE GENOMIC DNA]</scope>
    <source>
        <strain evidence="13">WY2019</strain>
    </source>
</reference>
<dbReference type="GO" id="GO:0005886">
    <property type="term" value="C:plasma membrane"/>
    <property type="evidence" value="ECO:0007669"/>
    <property type="project" value="UniProtKB-SubCell"/>
</dbReference>
<keyword evidence="5 11" id="KW-0812">Transmembrane</keyword>
<evidence type="ECO:0000256" key="4">
    <source>
        <dbReference type="ARBA" id="ARBA00022507"/>
    </source>
</evidence>
<dbReference type="InterPro" id="IPR004072">
    <property type="entry name" value="Vmron_rcpt_1"/>
</dbReference>
<organism evidence="13 14">
    <name type="scientific">Bos mutus</name>
    <name type="common">wild yak</name>
    <dbReference type="NCBI Taxonomy" id="72004"/>
    <lineage>
        <taxon>Eukaryota</taxon>
        <taxon>Metazoa</taxon>
        <taxon>Chordata</taxon>
        <taxon>Craniata</taxon>
        <taxon>Vertebrata</taxon>
        <taxon>Euteleostomi</taxon>
        <taxon>Mammalia</taxon>
        <taxon>Eutheria</taxon>
        <taxon>Laurasiatheria</taxon>
        <taxon>Artiodactyla</taxon>
        <taxon>Ruminantia</taxon>
        <taxon>Pecora</taxon>
        <taxon>Bovidae</taxon>
        <taxon>Bovinae</taxon>
        <taxon>Bos</taxon>
    </lineage>
</organism>
<feature type="transmembrane region" description="Helical" evidence="11">
    <location>
        <begin position="273"/>
        <end position="296"/>
    </location>
</feature>
<feature type="transmembrane region" description="Helical" evidence="11">
    <location>
        <begin position="394"/>
        <end position="413"/>
    </location>
</feature>
<evidence type="ECO:0000313" key="13">
    <source>
        <dbReference type="EMBL" id="MXQ99338.1"/>
    </source>
</evidence>
<evidence type="ECO:0000256" key="6">
    <source>
        <dbReference type="ARBA" id="ARBA00022989"/>
    </source>
</evidence>
<dbReference type="Pfam" id="PF03402">
    <property type="entry name" value="V1R"/>
    <property type="match status" value="2"/>
</dbReference>
<dbReference type="EMBL" id="VBQZ03000414">
    <property type="protein sequence ID" value="MXQ99338.1"/>
    <property type="molecule type" value="Genomic_DNA"/>
</dbReference>
<dbReference type="GO" id="GO:0007606">
    <property type="term" value="P:sensory perception of chemical stimulus"/>
    <property type="evidence" value="ECO:0007669"/>
    <property type="project" value="UniProtKB-ARBA"/>
</dbReference>
<evidence type="ECO:0000259" key="12">
    <source>
        <dbReference type="PROSITE" id="PS50262"/>
    </source>
</evidence>
<keyword evidence="10" id="KW-0807">Transducer</keyword>
<dbReference type="PANTHER" id="PTHR24062">
    <property type="entry name" value="VOMERONASAL TYPE-1 RECEPTOR"/>
    <property type="match status" value="1"/>
</dbReference>
<dbReference type="FunFam" id="1.20.1070.10:FF:000120">
    <property type="entry name" value="Vomeronasal type-1 receptor"/>
    <property type="match status" value="1"/>
</dbReference>
<evidence type="ECO:0000256" key="9">
    <source>
        <dbReference type="ARBA" id="ARBA00023170"/>
    </source>
</evidence>
<dbReference type="Proteomes" id="UP000322234">
    <property type="component" value="Unassembled WGS sequence"/>
</dbReference>
<accession>A0A6B0S9A7</accession>
<feature type="transmembrane region" description="Helical" evidence="11">
    <location>
        <begin position="236"/>
        <end position="253"/>
    </location>
</feature>
<feature type="transmembrane region" description="Helical" evidence="11">
    <location>
        <begin position="59"/>
        <end position="80"/>
    </location>
</feature>
<keyword evidence="8 11" id="KW-0472">Membrane</keyword>
<gene>
    <name evidence="13" type="ORF">E5288_WYG015627</name>
</gene>
<keyword evidence="4" id="KW-0589">Pheromone response</keyword>
<name>A0A6B0S9A7_9CETA</name>
<evidence type="ECO:0000256" key="11">
    <source>
        <dbReference type="SAM" id="Phobius"/>
    </source>
</evidence>
<keyword evidence="6 11" id="KW-1133">Transmembrane helix</keyword>
<feature type="transmembrane region" description="Helical" evidence="11">
    <location>
        <begin position="187"/>
        <end position="211"/>
    </location>
</feature>
<dbReference type="GO" id="GO:0016503">
    <property type="term" value="F:pheromone receptor activity"/>
    <property type="evidence" value="ECO:0007669"/>
    <property type="project" value="InterPro"/>
</dbReference>
<feature type="transmembrane region" description="Helical" evidence="11">
    <location>
        <begin position="135"/>
        <end position="154"/>
    </location>
</feature>
<keyword evidence="3" id="KW-1003">Cell membrane</keyword>
<dbReference type="InterPro" id="IPR017452">
    <property type="entry name" value="GPCR_Rhodpsn_7TM"/>
</dbReference>